<comment type="caution">
    <text evidence="2">The sequence shown here is derived from an EMBL/GenBank/DDBJ whole genome shotgun (WGS) entry which is preliminary data.</text>
</comment>
<dbReference type="AlphaFoldDB" id="A0A4Z2HNV4"/>
<protein>
    <submittedName>
        <fullName evidence="2">Uncharacterized protein</fullName>
    </submittedName>
</protein>
<dbReference type="EMBL" id="SRLO01000216">
    <property type="protein sequence ID" value="TNN66654.1"/>
    <property type="molecule type" value="Genomic_DNA"/>
</dbReference>
<dbReference type="Proteomes" id="UP000314294">
    <property type="component" value="Unassembled WGS sequence"/>
</dbReference>
<keyword evidence="1" id="KW-1133">Transmembrane helix</keyword>
<proteinExistence type="predicted"/>
<name>A0A4Z2HNV4_9TELE</name>
<evidence type="ECO:0000313" key="2">
    <source>
        <dbReference type="EMBL" id="TNN66654.1"/>
    </source>
</evidence>
<feature type="transmembrane region" description="Helical" evidence="1">
    <location>
        <begin position="7"/>
        <end position="28"/>
    </location>
</feature>
<evidence type="ECO:0000256" key="1">
    <source>
        <dbReference type="SAM" id="Phobius"/>
    </source>
</evidence>
<sequence>MAPGTDALWAQVASSSLVLLSLLVYAGYLGSAVSGDLLAMIGQLIVWTVRGSASIHSVCSPKSPHAEPE</sequence>
<gene>
    <name evidence="2" type="ORF">EYF80_023188</name>
</gene>
<dbReference type="OrthoDB" id="7668649at2759"/>
<evidence type="ECO:0000313" key="3">
    <source>
        <dbReference type="Proteomes" id="UP000314294"/>
    </source>
</evidence>
<organism evidence="2 3">
    <name type="scientific">Liparis tanakae</name>
    <name type="common">Tanaka's snailfish</name>
    <dbReference type="NCBI Taxonomy" id="230148"/>
    <lineage>
        <taxon>Eukaryota</taxon>
        <taxon>Metazoa</taxon>
        <taxon>Chordata</taxon>
        <taxon>Craniata</taxon>
        <taxon>Vertebrata</taxon>
        <taxon>Euteleostomi</taxon>
        <taxon>Actinopterygii</taxon>
        <taxon>Neopterygii</taxon>
        <taxon>Teleostei</taxon>
        <taxon>Neoteleostei</taxon>
        <taxon>Acanthomorphata</taxon>
        <taxon>Eupercaria</taxon>
        <taxon>Perciformes</taxon>
        <taxon>Cottioidei</taxon>
        <taxon>Cottales</taxon>
        <taxon>Liparidae</taxon>
        <taxon>Liparis</taxon>
    </lineage>
</organism>
<keyword evidence="1" id="KW-0472">Membrane</keyword>
<keyword evidence="1" id="KW-0812">Transmembrane</keyword>
<keyword evidence="3" id="KW-1185">Reference proteome</keyword>
<accession>A0A4Z2HNV4</accession>
<reference evidence="2 3" key="1">
    <citation type="submission" date="2019-03" db="EMBL/GenBank/DDBJ databases">
        <title>First draft genome of Liparis tanakae, snailfish: a comprehensive survey of snailfish specific genes.</title>
        <authorList>
            <person name="Kim W."/>
            <person name="Song I."/>
            <person name="Jeong J.-H."/>
            <person name="Kim D."/>
            <person name="Kim S."/>
            <person name="Ryu S."/>
            <person name="Song J.Y."/>
            <person name="Lee S.K."/>
        </authorList>
    </citation>
    <scope>NUCLEOTIDE SEQUENCE [LARGE SCALE GENOMIC DNA]</scope>
    <source>
        <tissue evidence="2">Muscle</tissue>
    </source>
</reference>